<feature type="compositionally biased region" description="Acidic residues" evidence="3">
    <location>
        <begin position="751"/>
        <end position="767"/>
    </location>
</feature>
<dbReference type="Gene3D" id="3.40.50.300">
    <property type="entry name" value="P-loop containing nucleotide triphosphate hydrolases"/>
    <property type="match status" value="1"/>
</dbReference>
<feature type="compositionally biased region" description="Basic and acidic residues" evidence="3">
    <location>
        <begin position="739"/>
        <end position="750"/>
    </location>
</feature>
<dbReference type="Pfam" id="PF00004">
    <property type="entry name" value="AAA"/>
    <property type="match status" value="1"/>
</dbReference>
<evidence type="ECO:0000256" key="2">
    <source>
        <dbReference type="ARBA" id="ARBA00022840"/>
    </source>
</evidence>
<dbReference type="PANTHER" id="PTHR23077">
    <property type="entry name" value="AAA-FAMILY ATPASE"/>
    <property type="match status" value="1"/>
</dbReference>
<evidence type="ECO:0000256" key="3">
    <source>
        <dbReference type="SAM" id="MobiDB-lite"/>
    </source>
</evidence>
<keyword evidence="6" id="KW-1185">Reference proteome</keyword>
<keyword evidence="1" id="KW-0547">Nucleotide-binding</keyword>
<gene>
    <name evidence="5" type="ORF">CYCCA115_LOCUS20183</name>
</gene>
<dbReference type="GO" id="GO:0016887">
    <property type="term" value="F:ATP hydrolysis activity"/>
    <property type="evidence" value="ECO:0007669"/>
    <property type="project" value="InterPro"/>
</dbReference>
<dbReference type="Proteomes" id="UP001295423">
    <property type="component" value="Unassembled WGS sequence"/>
</dbReference>
<comment type="caution">
    <text evidence="5">The sequence shown here is derived from an EMBL/GenBank/DDBJ whole genome shotgun (WGS) entry which is preliminary data.</text>
</comment>
<feature type="domain" description="AAA+ ATPase" evidence="4">
    <location>
        <begin position="544"/>
        <end position="681"/>
    </location>
</feature>
<evidence type="ECO:0000313" key="6">
    <source>
        <dbReference type="Proteomes" id="UP001295423"/>
    </source>
</evidence>
<protein>
    <recommendedName>
        <fullName evidence="4">AAA+ ATPase domain-containing protein</fullName>
    </recommendedName>
</protein>
<dbReference type="Gene3D" id="1.10.8.60">
    <property type="match status" value="1"/>
</dbReference>
<evidence type="ECO:0000259" key="4">
    <source>
        <dbReference type="SMART" id="SM00382"/>
    </source>
</evidence>
<dbReference type="GO" id="GO:0005524">
    <property type="term" value="F:ATP binding"/>
    <property type="evidence" value="ECO:0007669"/>
    <property type="project" value="UniProtKB-KW"/>
</dbReference>
<feature type="region of interest" description="Disordered" evidence="3">
    <location>
        <begin position="700"/>
        <end position="767"/>
    </location>
</feature>
<dbReference type="SUPFAM" id="SSF52540">
    <property type="entry name" value="P-loop containing nucleoside triphosphate hydrolases"/>
    <property type="match status" value="1"/>
</dbReference>
<dbReference type="InterPro" id="IPR027417">
    <property type="entry name" value="P-loop_NTPase"/>
</dbReference>
<dbReference type="SMART" id="SM00382">
    <property type="entry name" value="AAA"/>
    <property type="match status" value="1"/>
</dbReference>
<sequence length="850" mass="95496">MPHHHHHHHHHPYYDFDQMSSLIKRLDVIENEAPSLLQAFYEPRLKSFSIKPEIGSRKRVCVTSTCYALVQLAISKIYDITSGYGAVITYDNSMERGKGDEDNENVKIPIPKVVDTLLRCPFRESDLFQIPLLAYSILQVDDDRSMIRSAAKSDPQVAAKFKTMLSTVLKAAPDRKLGSNQVHSDYVQYQVCKLIALLHDYTIKHQSDDNNGSDDGYGGLPEEVLPDNIATDAFWVLLSCAEVSSNEVCRQLAYRVADDLGSFDVMRLAYSLLTYVRSTTSLSGMSGKEMVEGEGPSPETRIPQLNQKLVAAALAAFFKEQNIDGMWDRGQPIYKSLSRGKRRDMGNAFVFPVNIVGSLLQMLPAEAFRPHLAALDRTLQWIESHQRFETVVNYCDEETGNVYGKPMKGWSSPHLNPSSGPEAWPTAQVLKCTLWMRQTIRELVHNDVLEEFNGIAFSKQSDKNGDDWDTLLDADLGGTSPTSDENMDSYDLGGSSPTSDGTKDPNDSDTDSGGRNSCRTIKDVLEQRVIQPFAASIENPSYGAAYSAILFGPPGGAKTSLTEALARKMGYDYVCIDTADFLADGLTNVAARIRYVFNRLMALQKCVILFDEIEEFAMDRKLPSLSMESRMLTTAMLTAINDLRRKEQSIFFIATNRLDAFDSAITRPGRIDMTLFVGTPNLESRVTQFRQQLARVRHVRRSETSAVDDATGDRDGGEPEDSLKDDDVKPRKRKRRKRKEDDENQAKDSRDADDDDDADASDEEYQDPLIEESISTFRFFLQSVWSEDAMFMNYLEGVQFASACADLVSSHQRPPTVREMKMILRQQAAVMTVRGAAREEFLTSMEMSRF</sequence>
<name>A0AAD2G5I0_9STRA</name>
<feature type="region of interest" description="Disordered" evidence="3">
    <location>
        <begin position="468"/>
        <end position="517"/>
    </location>
</feature>
<evidence type="ECO:0000256" key="1">
    <source>
        <dbReference type="ARBA" id="ARBA00022741"/>
    </source>
</evidence>
<evidence type="ECO:0000313" key="5">
    <source>
        <dbReference type="EMBL" id="CAJ1963480.1"/>
    </source>
</evidence>
<dbReference type="CDD" id="cd19481">
    <property type="entry name" value="RecA-like_protease"/>
    <property type="match status" value="1"/>
</dbReference>
<dbReference type="EMBL" id="CAKOGP040002147">
    <property type="protein sequence ID" value="CAJ1963480.1"/>
    <property type="molecule type" value="Genomic_DNA"/>
</dbReference>
<dbReference type="InterPro" id="IPR003593">
    <property type="entry name" value="AAA+_ATPase"/>
</dbReference>
<accession>A0AAD2G5I0</accession>
<dbReference type="InterPro" id="IPR003959">
    <property type="entry name" value="ATPase_AAA_core"/>
</dbReference>
<proteinExistence type="predicted"/>
<dbReference type="PANTHER" id="PTHR23077:SF171">
    <property type="entry name" value="NUCLEAR VALOSIN-CONTAINING PROTEIN-LIKE"/>
    <property type="match status" value="1"/>
</dbReference>
<dbReference type="InterPro" id="IPR050168">
    <property type="entry name" value="AAA_ATPase_domain"/>
</dbReference>
<organism evidence="5 6">
    <name type="scientific">Cylindrotheca closterium</name>
    <dbReference type="NCBI Taxonomy" id="2856"/>
    <lineage>
        <taxon>Eukaryota</taxon>
        <taxon>Sar</taxon>
        <taxon>Stramenopiles</taxon>
        <taxon>Ochrophyta</taxon>
        <taxon>Bacillariophyta</taxon>
        <taxon>Bacillariophyceae</taxon>
        <taxon>Bacillariophycidae</taxon>
        <taxon>Bacillariales</taxon>
        <taxon>Bacillariaceae</taxon>
        <taxon>Cylindrotheca</taxon>
    </lineage>
</organism>
<keyword evidence="2" id="KW-0067">ATP-binding</keyword>
<dbReference type="AlphaFoldDB" id="A0AAD2G5I0"/>
<feature type="compositionally biased region" description="Basic and acidic residues" evidence="3">
    <location>
        <begin position="711"/>
        <end position="729"/>
    </location>
</feature>
<reference evidence="5" key="1">
    <citation type="submission" date="2023-08" db="EMBL/GenBank/DDBJ databases">
        <authorList>
            <person name="Audoor S."/>
            <person name="Bilcke G."/>
        </authorList>
    </citation>
    <scope>NUCLEOTIDE SEQUENCE</scope>
</reference>